<dbReference type="GO" id="GO:0016787">
    <property type="term" value="F:hydrolase activity"/>
    <property type="evidence" value="ECO:0007669"/>
    <property type="project" value="UniProtKB-KW"/>
</dbReference>
<feature type="active site" description="Acyl-thioester intermediate" evidence="2">
    <location>
        <position position="215"/>
    </location>
</feature>
<keyword evidence="1 4" id="KW-0378">Hydrolase</keyword>
<evidence type="ECO:0000256" key="1">
    <source>
        <dbReference type="ARBA" id="ARBA00022801"/>
    </source>
</evidence>
<keyword evidence="3" id="KW-0472">Membrane</keyword>
<dbReference type="InterPro" id="IPR023365">
    <property type="entry name" value="Sortase_dom-sf"/>
</dbReference>
<dbReference type="NCBIfam" id="TIGR03064">
    <property type="entry name" value="sortase_srtB"/>
    <property type="match status" value="1"/>
</dbReference>
<organism evidence="4 5">
    <name type="scientific">Metasolibacillus meyeri</name>
    <dbReference type="NCBI Taxonomy" id="1071052"/>
    <lineage>
        <taxon>Bacteria</taxon>
        <taxon>Bacillati</taxon>
        <taxon>Bacillota</taxon>
        <taxon>Bacilli</taxon>
        <taxon>Bacillales</taxon>
        <taxon>Caryophanaceae</taxon>
        <taxon>Metasolibacillus</taxon>
    </lineage>
</organism>
<dbReference type="Proteomes" id="UP001344888">
    <property type="component" value="Unassembled WGS sequence"/>
</dbReference>
<evidence type="ECO:0000256" key="3">
    <source>
        <dbReference type="SAM" id="Phobius"/>
    </source>
</evidence>
<evidence type="ECO:0000313" key="4">
    <source>
        <dbReference type="EMBL" id="MEC1178780.1"/>
    </source>
</evidence>
<keyword evidence="5" id="KW-1185">Reference proteome</keyword>
<dbReference type="Pfam" id="PF04203">
    <property type="entry name" value="Sortase"/>
    <property type="match status" value="1"/>
</dbReference>
<dbReference type="InterPro" id="IPR009835">
    <property type="entry name" value="SrtB"/>
</dbReference>
<keyword evidence="3" id="KW-1133">Transmembrane helix</keyword>
<dbReference type="RefSeq" id="WP_326123244.1">
    <property type="nucleotide sequence ID" value="NZ_JARSFG010000014.1"/>
</dbReference>
<reference evidence="4 5" key="1">
    <citation type="submission" date="2023-03" db="EMBL/GenBank/DDBJ databases">
        <title>Bacillus Genome Sequencing.</title>
        <authorList>
            <person name="Dunlap C."/>
        </authorList>
    </citation>
    <scope>NUCLEOTIDE SEQUENCE [LARGE SCALE GENOMIC DNA]</scope>
    <source>
        <strain evidence="4 5">B-59205</strain>
    </source>
</reference>
<gene>
    <name evidence="4" type="primary">srtB</name>
    <name evidence="4" type="ORF">P9B03_09825</name>
</gene>
<name>A0AAW9NW22_9BACL</name>
<protein>
    <submittedName>
        <fullName evidence="4">Class B sortase</fullName>
        <ecNumber evidence="4">3.4.22.71</ecNumber>
    </submittedName>
</protein>
<dbReference type="Gene3D" id="2.40.260.10">
    <property type="entry name" value="Sortase"/>
    <property type="match status" value="1"/>
</dbReference>
<dbReference type="EMBL" id="JARSFG010000014">
    <property type="protein sequence ID" value="MEC1178780.1"/>
    <property type="molecule type" value="Genomic_DNA"/>
</dbReference>
<proteinExistence type="predicted"/>
<feature type="active site" description="Proton donor/acceptor" evidence="2">
    <location>
        <position position="123"/>
    </location>
</feature>
<evidence type="ECO:0000313" key="5">
    <source>
        <dbReference type="Proteomes" id="UP001344888"/>
    </source>
</evidence>
<dbReference type="SUPFAM" id="SSF63817">
    <property type="entry name" value="Sortase"/>
    <property type="match status" value="1"/>
</dbReference>
<feature type="transmembrane region" description="Helical" evidence="3">
    <location>
        <begin position="6"/>
        <end position="26"/>
    </location>
</feature>
<comment type="caution">
    <text evidence="4">The sequence shown here is derived from an EMBL/GenBank/DDBJ whole genome shotgun (WGS) entry which is preliminary data.</text>
</comment>
<accession>A0AAW9NW22</accession>
<keyword evidence="3" id="KW-0812">Transmembrane</keyword>
<dbReference type="InterPro" id="IPR005754">
    <property type="entry name" value="Sortase"/>
</dbReference>
<evidence type="ECO:0000256" key="2">
    <source>
        <dbReference type="PIRSR" id="PIRSR605754-1"/>
    </source>
</evidence>
<dbReference type="AlphaFoldDB" id="A0AAW9NW22"/>
<dbReference type="CDD" id="cd05826">
    <property type="entry name" value="Sortase_B"/>
    <property type="match status" value="1"/>
</dbReference>
<dbReference type="EC" id="3.4.22.71" evidence="4"/>
<sequence length="235" mass="27208">MKGKVIQTICIIVFIVSTIGLVRYFYSYKQVEQELRQVQEVYEEASIEEVEVDTKFIELQKINSDIVGWLRLEGSQLDNPILQTDNNDFYLSHNYAGEKSRAGSVFMDYRNGVDARHTILYGHVMRNGTMFGELAKFAEQQYAEAHSYFIYETPKVSYRLEVFAAYETTTDFYYIETEFTDVSYAEFLQTIQQKSLIAMPVLVTTNDKILTLSTCTTSPNDHERFVVHAKIVVEK</sequence>